<evidence type="ECO:0000256" key="1">
    <source>
        <dbReference type="SAM" id="Phobius"/>
    </source>
</evidence>
<dbReference type="EMBL" id="BMYD01000002">
    <property type="protein sequence ID" value="GHA79240.1"/>
    <property type="molecule type" value="Genomic_DNA"/>
</dbReference>
<dbReference type="PROSITE" id="PS51257">
    <property type="entry name" value="PROKAR_LIPOPROTEIN"/>
    <property type="match status" value="1"/>
</dbReference>
<feature type="transmembrane region" description="Helical" evidence="1">
    <location>
        <begin position="98"/>
        <end position="123"/>
    </location>
</feature>
<proteinExistence type="predicted"/>
<keyword evidence="3" id="KW-1185">Reference proteome</keyword>
<name>A0A918SYG6_9GAMM</name>
<accession>A0A918SYG6</accession>
<comment type="caution">
    <text evidence="2">The sequence shown here is derived from an EMBL/GenBank/DDBJ whole genome shotgun (WGS) entry which is preliminary data.</text>
</comment>
<dbReference type="Proteomes" id="UP000646426">
    <property type="component" value="Unassembled WGS sequence"/>
</dbReference>
<keyword evidence="1" id="KW-0812">Transmembrane</keyword>
<reference evidence="2" key="1">
    <citation type="journal article" date="2014" name="Int. J. Syst. Evol. Microbiol.">
        <title>Complete genome sequence of Corynebacterium casei LMG S-19264T (=DSM 44701T), isolated from a smear-ripened cheese.</title>
        <authorList>
            <consortium name="US DOE Joint Genome Institute (JGI-PGF)"/>
            <person name="Walter F."/>
            <person name="Albersmeier A."/>
            <person name="Kalinowski J."/>
            <person name="Ruckert C."/>
        </authorList>
    </citation>
    <scope>NUCLEOTIDE SEQUENCE</scope>
    <source>
        <strain evidence="2">KCTC 23077</strain>
    </source>
</reference>
<organism evidence="2 3">
    <name type="scientific">Cognatilysobacter bugurensis</name>
    <dbReference type="NCBI Taxonomy" id="543356"/>
    <lineage>
        <taxon>Bacteria</taxon>
        <taxon>Pseudomonadati</taxon>
        <taxon>Pseudomonadota</taxon>
        <taxon>Gammaproteobacteria</taxon>
        <taxon>Lysobacterales</taxon>
        <taxon>Lysobacteraceae</taxon>
        <taxon>Cognatilysobacter</taxon>
    </lineage>
</organism>
<reference evidence="2" key="2">
    <citation type="submission" date="2020-09" db="EMBL/GenBank/DDBJ databases">
        <authorList>
            <person name="Sun Q."/>
            <person name="Kim S."/>
        </authorList>
    </citation>
    <scope>NUCLEOTIDE SEQUENCE</scope>
    <source>
        <strain evidence="2">KCTC 23077</strain>
    </source>
</reference>
<dbReference type="RefSeq" id="WP_189455169.1">
    <property type="nucleotide sequence ID" value="NZ_BMYD01000002.1"/>
</dbReference>
<keyword evidence="1" id="KW-0472">Membrane</keyword>
<sequence>MTRLAPSRLAGMAAPMVVWAVHFVLVYSLTGLACADAWKATEWLGVRRLIWALLLWSAVALALIAWLGQRARRMQHRIARDIEAADDARRRELERQCFAARMTSLLALLAAVAVAFTAVPMFVLPDCT</sequence>
<feature type="transmembrane region" description="Helical" evidence="1">
    <location>
        <begin position="9"/>
        <end position="29"/>
    </location>
</feature>
<evidence type="ECO:0000313" key="3">
    <source>
        <dbReference type="Proteomes" id="UP000646426"/>
    </source>
</evidence>
<feature type="transmembrane region" description="Helical" evidence="1">
    <location>
        <begin position="49"/>
        <end position="68"/>
    </location>
</feature>
<protein>
    <submittedName>
        <fullName evidence="2">Uncharacterized protein</fullName>
    </submittedName>
</protein>
<gene>
    <name evidence="2" type="ORF">GCM10007067_15890</name>
</gene>
<evidence type="ECO:0000313" key="2">
    <source>
        <dbReference type="EMBL" id="GHA79240.1"/>
    </source>
</evidence>
<keyword evidence="1" id="KW-1133">Transmembrane helix</keyword>
<dbReference type="AlphaFoldDB" id="A0A918SYG6"/>